<gene>
    <name evidence="1" type="ORF">GFD22_05350</name>
</gene>
<keyword evidence="2" id="KW-1185">Reference proteome</keyword>
<dbReference type="OrthoDB" id="6293663at2"/>
<dbReference type="InterPro" id="IPR018652">
    <property type="entry name" value="DUF2082_NA-bd_Znr"/>
</dbReference>
<name>A0A7K3TH69_9BIFI</name>
<organism evidence="1 2">
    <name type="scientific">Bifidobacterium avesanii</name>
    <dbReference type="NCBI Taxonomy" id="1798157"/>
    <lineage>
        <taxon>Bacteria</taxon>
        <taxon>Bacillati</taxon>
        <taxon>Actinomycetota</taxon>
        <taxon>Actinomycetes</taxon>
        <taxon>Bifidobacteriales</taxon>
        <taxon>Bifidobacteriaceae</taxon>
        <taxon>Bifidobacterium</taxon>
    </lineage>
</organism>
<comment type="caution">
    <text evidence="1">The sequence shown here is derived from an EMBL/GenBank/DDBJ whole genome shotgun (WGS) entry which is preliminary data.</text>
</comment>
<dbReference type="Proteomes" id="UP000469763">
    <property type="component" value="Unassembled WGS sequence"/>
</dbReference>
<dbReference type="Pfam" id="PF09855">
    <property type="entry name" value="Zn_ribbon_13"/>
    <property type="match status" value="1"/>
</dbReference>
<dbReference type="EMBL" id="WHZY01000006">
    <property type="protein sequence ID" value="NEG78402.1"/>
    <property type="molecule type" value="Genomic_DNA"/>
</dbReference>
<accession>A0A7K3TH69</accession>
<proteinExistence type="predicted"/>
<evidence type="ECO:0000313" key="1">
    <source>
        <dbReference type="EMBL" id="NEG78402.1"/>
    </source>
</evidence>
<reference evidence="1 2" key="1">
    <citation type="submission" date="2019-10" db="EMBL/GenBank/DDBJ databases">
        <title>Bifidobacterium from non-human primates.</title>
        <authorList>
            <person name="Modesto M."/>
        </authorList>
    </citation>
    <scope>NUCLEOTIDE SEQUENCE [LARGE SCALE GENOMIC DNA]</scope>
    <source>
        <strain evidence="1 2">TREC</strain>
    </source>
</reference>
<keyword evidence="1" id="KW-0238">DNA-binding</keyword>
<evidence type="ECO:0000313" key="2">
    <source>
        <dbReference type="Proteomes" id="UP000469763"/>
    </source>
</evidence>
<dbReference type="GO" id="GO:0003677">
    <property type="term" value="F:DNA binding"/>
    <property type="evidence" value="ECO:0007669"/>
    <property type="project" value="UniProtKB-KW"/>
</dbReference>
<dbReference type="AlphaFoldDB" id="A0A7K3TH69"/>
<sequence>MSQPSQQQYVCPKCGCTSFDSDQFQATGGGFAKVFDIQNKRFITISCRNCGFTELYRAETSTGMNVLDFLIGA</sequence>
<dbReference type="RefSeq" id="WP_152350104.1">
    <property type="nucleotide sequence ID" value="NZ_WBSN01000005.1"/>
</dbReference>
<protein>
    <submittedName>
        <fullName evidence="1">DNA-binding protein</fullName>
    </submittedName>
</protein>